<proteinExistence type="predicted"/>
<gene>
    <name evidence="1" type="ORF">FHX33_002504</name>
</gene>
<organism evidence="1 2">
    <name type="scientific">Leifsonia aquatica</name>
    <name type="common">Corynebacterium aquaticum</name>
    <dbReference type="NCBI Taxonomy" id="144185"/>
    <lineage>
        <taxon>Bacteria</taxon>
        <taxon>Bacillati</taxon>
        <taxon>Actinomycetota</taxon>
        <taxon>Actinomycetes</taxon>
        <taxon>Micrococcales</taxon>
        <taxon>Microbacteriaceae</taxon>
        <taxon>Leifsonia</taxon>
    </lineage>
</organism>
<dbReference type="RefSeq" id="WP_179700821.1">
    <property type="nucleotide sequence ID" value="NZ_JACHVP010000002.1"/>
</dbReference>
<dbReference type="EMBL" id="JACHVP010000002">
    <property type="protein sequence ID" value="MBB2967741.1"/>
    <property type="molecule type" value="Genomic_DNA"/>
</dbReference>
<comment type="caution">
    <text evidence="1">The sequence shown here is derived from an EMBL/GenBank/DDBJ whole genome shotgun (WGS) entry which is preliminary data.</text>
</comment>
<sequence length="184" mass="19828">MSASPRIVFSTFRSSADPMFLAWTRFLQTVEGAARRTGSIAVSRPGTPAATSVVRRTPMAHPVVADGACGVWRILASNNRELGRSARAYTSYASARAHVIALRAGVDELRLTTVSGERTGMHGWYLSHGRQPVITCGRWYGAAASGTTAAFAAIDALREAEIEDTVRRLEPPRRTGAVADDVVW</sequence>
<dbReference type="AlphaFoldDB" id="A0A7W4UY55"/>
<name>A0A7W4UY55_LEIAQ</name>
<evidence type="ECO:0000313" key="1">
    <source>
        <dbReference type="EMBL" id="MBB2967741.1"/>
    </source>
</evidence>
<protein>
    <submittedName>
        <fullName evidence="1">Uncharacterized protein</fullName>
    </submittedName>
</protein>
<accession>A0A7W4UY55</accession>
<dbReference type="Proteomes" id="UP000538196">
    <property type="component" value="Unassembled WGS sequence"/>
</dbReference>
<reference evidence="1 2" key="1">
    <citation type="submission" date="2020-08" db="EMBL/GenBank/DDBJ databases">
        <title>Sequencing the genomes of 1000 actinobacteria strains.</title>
        <authorList>
            <person name="Klenk H.-P."/>
        </authorList>
    </citation>
    <scope>NUCLEOTIDE SEQUENCE [LARGE SCALE GENOMIC DNA]</scope>
    <source>
        <strain evidence="1 2">DSM 20146</strain>
    </source>
</reference>
<keyword evidence="2" id="KW-1185">Reference proteome</keyword>
<evidence type="ECO:0000313" key="2">
    <source>
        <dbReference type="Proteomes" id="UP000538196"/>
    </source>
</evidence>